<comment type="caution">
    <text evidence="7">The sequence shown here is derived from an EMBL/GenBank/DDBJ whole genome shotgun (WGS) entry which is preliminary data.</text>
</comment>
<keyword evidence="4" id="KW-0472">Membrane</keyword>
<dbReference type="PANTHER" id="PTHR30386:SF26">
    <property type="entry name" value="TRANSPORT PROTEIN COMB"/>
    <property type="match status" value="1"/>
</dbReference>
<feature type="coiled-coil region" evidence="5">
    <location>
        <begin position="181"/>
        <end position="223"/>
    </location>
</feature>
<dbReference type="RefSeq" id="WP_117178027.1">
    <property type="nucleotide sequence ID" value="NZ_QFZK01000008.1"/>
</dbReference>
<keyword evidence="5" id="KW-0175">Coiled coil</keyword>
<evidence type="ECO:0000259" key="6">
    <source>
        <dbReference type="Pfam" id="PF26002"/>
    </source>
</evidence>
<dbReference type="Proteomes" id="UP000260665">
    <property type="component" value="Unassembled WGS sequence"/>
</dbReference>
<keyword evidence="2" id="KW-0812">Transmembrane</keyword>
<keyword evidence="3" id="KW-1133">Transmembrane helix</keyword>
<reference evidence="7 8" key="1">
    <citation type="submission" date="2018-05" db="EMBL/GenBank/DDBJ databases">
        <title>Rhodoferax soyangensis sp.nov., isolated from an oligotrophic freshwater lake.</title>
        <authorList>
            <person name="Park M."/>
        </authorList>
    </citation>
    <scope>NUCLEOTIDE SEQUENCE [LARGE SCALE GENOMIC DNA]</scope>
    <source>
        <strain evidence="7 8">IMCC26218</strain>
    </source>
</reference>
<dbReference type="EMBL" id="QFZK01000008">
    <property type="protein sequence ID" value="RFO96300.1"/>
    <property type="molecule type" value="Genomic_DNA"/>
</dbReference>
<gene>
    <name evidence="7" type="ORF">DIC66_13385</name>
</gene>
<dbReference type="InterPro" id="IPR050739">
    <property type="entry name" value="MFP"/>
</dbReference>
<dbReference type="GO" id="GO:0016020">
    <property type="term" value="C:membrane"/>
    <property type="evidence" value="ECO:0007669"/>
    <property type="project" value="UniProtKB-SubCell"/>
</dbReference>
<evidence type="ECO:0000313" key="8">
    <source>
        <dbReference type="Proteomes" id="UP000260665"/>
    </source>
</evidence>
<dbReference type="Gene3D" id="2.40.30.170">
    <property type="match status" value="1"/>
</dbReference>
<evidence type="ECO:0000256" key="4">
    <source>
        <dbReference type="ARBA" id="ARBA00023136"/>
    </source>
</evidence>
<accession>A0A3E1RCE0</accession>
<evidence type="ECO:0000256" key="3">
    <source>
        <dbReference type="ARBA" id="ARBA00022989"/>
    </source>
</evidence>
<organism evidence="7 8">
    <name type="scientific">Rhodoferax lacus</name>
    <dbReference type="NCBI Taxonomy" id="2184758"/>
    <lineage>
        <taxon>Bacteria</taxon>
        <taxon>Pseudomonadati</taxon>
        <taxon>Pseudomonadota</taxon>
        <taxon>Betaproteobacteria</taxon>
        <taxon>Burkholderiales</taxon>
        <taxon>Comamonadaceae</taxon>
        <taxon>Rhodoferax</taxon>
    </lineage>
</organism>
<name>A0A3E1RCE0_9BURK</name>
<protein>
    <submittedName>
        <fullName evidence="7">Secretion protein</fullName>
    </submittedName>
</protein>
<dbReference type="PRINTS" id="PR01490">
    <property type="entry name" value="RTXTOXIND"/>
</dbReference>
<dbReference type="Pfam" id="PF26002">
    <property type="entry name" value="Beta-barrel_AprE"/>
    <property type="match status" value="1"/>
</dbReference>
<dbReference type="InterPro" id="IPR058982">
    <property type="entry name" value="Beta-barrel_AprE"/>
</dbReference>
<keyword evidence="8" id="KW-1185">Reference proteome</keyword>
<evidence type="ECO:0000256" key="1">
    <source>
        <dbReference type="ARBA" id="ARBA00004167"/>
    </source>
</evidence>
<sequence>MSRPFTEHTSSWRSPSMMVLLAAALLLFIAWAASFEIDQGVRASGQIISSARTQIIQTVDGGVLSELRVVEGQQVKVGEVLAVLEKSRAEAGFEESRDKVASLTIAMTRARAEARLQAPAFGPEFKGYPEFVAAQQALYQQKKRTLEEDLKAGSQSLSMAREELHMTEALLKDGDVSQLEALRARRQVTELEGRLAASRNKYRQEASAEAAKIEEDLASVNAKLAERRDVLGHTELSAPVAGVIKYLKVTTIGGVLRGGDELMQIAPTDDDLIIEAKINPSDVGQLRVGLPVSVKLDAFDYSVYGMLHGELVYISPDTLSEVGQSGQSQTYYRAKIHLPHSQGNNPKARDIVVKPGMTVSVDIRTGTRSVLNYMAKPIFKAFGGALIER</sequence>
<dbReference type="AlphaFoldDB" id="A0A3E1RCE0"/>
<dbReference type="OrthoDB" id="9775513at2"/>
<evidence type="ECO:0000256" key="2">
    <source>
        <dbReference type="ARBA" id="ARBA00022692"/>
    </source>
</evidence>
<feature type="domain" description="AprE-like beta-barrel" evidence="6">
    <location>
        <begin position="272"/>
        <end position="366"/>
    </location>
</feature>
<proteinExistence type="predicted"/>
<dbReference type="PANTHER" id="PTHR30386">
    <property type="entry name" value="MEMBRANE FUSION SUBUNIT OF EMRAB-TOLC MULTIDRUG EFFLUX PUMP"/>
    <property type="match status" value="1"/>
</dbReference>
<comment type="subcellular location">
    <subcellularLocation>
        <location evidence="1">Membrane</location>
        <topology evidence="1">Single-pass membrane protein</topology>
    </subcellularLocation>
</comment>
<evidence type="ECO:0000256" key="5">
    <source>
        <dbReference type="SAM" id="Coils"/>
    </source>
</evidence>
<evidence type="ECO:0000313" key="7">
    <source>
        <dbReference type="EMBL" id="RFO96300.1"/>
    </source>
</evidence>